<dbReference type="SUPFAM" id="SSF57756">
    <property type="entry name" value="Retrovirus zinc finger-like domains"/>
    <property type="match status" value="1"/>
</dbReference>
<gene>
    <name evidence="4" type="ORF">Tci_121255</name>
</gene>
<protein>
    <recommendedName>
        <fullName evidence="3">CCHC-type domain-containing protein</fullName>
    </recommendedName>
</protein>
<feature type="compositionally biased region" description="Basic residues" evidence="2">
    <location>
        <begin position="486"/>
        <end position="500"/>
    </location>
</feature>
<dbReference type="InterPro" id="IPR001878">
    <property type="entry name" value="Znf_CCHC"/>
</dbReference>
<proteinExistence type="predicted"/>
<evidence type="ECO:0000313" key="4">
    <source>
        <dbReference type="EMBL" id="GEV49278.1"/>
    </source>
</evidence>
<dbReference type="AlphaFoldDB" id="A0A699GVB3"/>
<name>A0A699GVB3_TANCI</name>
<keyword evidence="1" id="KW-0862">Zinc</keyword>
<dbReference type="PROSITE" id="PS50158">
    <property type="entry name" value="ZF_CCHC"/>
    <property type="match status" value="1"/>
</dbReference>
<organism evidence="4">
    <name type="scientific">Tanacetum cinerariifolium</name>
    <name type="common">Dalmatian daisy</name>
    <name type="synonym">Chrysanthemum cinerariifolium</name>
    <dbReference type="NCBI Taxonomy" id="118510"/>
    <lineage>
        <taxon>Eukaryota</taxon>
        <taxon>Viridiplantae</taxon>
        <taxon>Streptophyta</taxon>
        <taxon>Embryophyta</taxon>
        <taxon>Tracheophyta</taxon>
        <taxon>Spermatophyta</taxon>
        <taxon>Magnoliopsida</taxon>
        <taxon>eudicotyledons</taxon>
        <taxon>Gunneridae</taxon>
        <taxon>Pentapetalae</taxon>
        <taxon>asterids</taxon>
        <taxon>campanulids</taxon>
        <taxon>Asterales</taxon>
        <taxon>Asteraceae</taxon>
        <taxon>Asteroideae</taxon>
        <taxon>Anthemideae</taxon>
        <taxon>Anthemidinae</taxon>
        <taxon>Tanacetum</taxon>
    </lineage>
</organism>
<reference evidence="4" key="1">
    <citation type="journal article" date="2019" name="Sci. Rep.">
        <title>Draft genome of Tanacetum cinerariifolium, the natural source of mosquito coil.</title>
        <authorList>
            <person name="Yamashiro T."/>
            <person name="Shiraishi A."/>
            <person name="Satake H."/>
            <person name="Nakayama K."/>
        </authorList>
    </citation>
    <scope>NUCLEOTIDE SEQUENCE</scope>
</reference>
<dbReference type="GO" id="GO:0008270">
    <property type="term" value="F:zinc ion binding"/>
    <property type="evidence" value="ECO:0007669"/>
    <property type="project" value="UniProtKB-KW"/>
</dbReference>
<keyword evidence="1" id="KW-0863">Zinc-finger</keyword>
<feature type="domain" description="CCHC-type" evidence="3">
    <location>
        <begin position="287"/>
        <end position="302"/>
    </location>
</feature>
<evidence type="ECO:0000256" key="1">
    <source>
        <dbReference type="PROSITE-ProRule" id="PRU00047"/>
    </source>
</evidence>
<feature type="region of interest" description="Disordered" evidence="2">
    <location>
        <begin position="458"/>
        <end position="500"/>
    </location>
</feature>
<evidence type="ECO:0000256" key="2">
    <source>
        <dbReference type="SAM" id="MobiDB-lite"/>
    </source>
</evidence>
<evidence type="ECO:0000259" key="3">
    <source>
        <dbReference type="PROSITE" id="PS50158"/>
    </source>
</evidence>
<dbReference type="EMBL" id="BKCJ010025121">
    <property type="protein sequence ID" value="GEV49278.1"/>
    <property type="molecule type" value="Genomic_DNA"/>
</dbReference>
<comment type="caution">
    <text evidence="4">The sequence shown here is derived from an EMBL/GenBank/DDBJ whole genome shotgun (WGS) entry which is preliminary data.</text>
</comment>
<accession>A0A699GVB3</accession>
<keyword evidence="1" id="KW-0479">Metal-binding</keyword>
<dbReference type="GO" id="GO:0003676">
    <property type="term" value="F:nucleic acid binding"/>
    <property type="evidence" value="ECO:0007669"/>
    <property type="project" value="InterPro"/>
</dbReference>
<sequence>MDTKEVSDKYVAPCFVNGLEAYDSEINLGELIVALGGEIYFVKFIINPEEDDVELAVVLGRPFMRLTKGIADFGNETITIYLKLDPLLDSAGEEEKIGDEWDLLLDDIVFGDILDIKGVVLSPFVCKMGKSNRNKRKQLDKYQLINSDMGPLMSFGKPLTQKEAQREALAINICERYSLLEEERPVIKTIGLFNTIITSLKALDEGFSVKNYVRKFLKALHPKWREKVTTIEESKDLSSLDLDEERAKSIALKAKKESSDYETLTFGSKDEEYVMADEKKGKSDRLCFRCGDLNHLISNCPNPTRNKDQNAFIGGSWSDSKNDAKDKTCLMAQSSNVVTLNYSYYSDNASSNDNDTMKIEYNSLCEISLKTINKRTKRDLLEKEVLELNEKLKKPERSKEINIACKSCQELKLENAKLKETQVKFVKFDKSANLLREMLNNQKSSSCIIGLGFDSNKASTSETKPMSFVGSSAEKATDGSTIKVHGSNKPRSVSRKVVKN</sequence>
<dbReference type="InterPro" id="IPR036875">
    <property type="entry name" value="Znf_CCHC_sf"/>
</dbReference>